<protein>
    <recommendedName>
        <fullName evidence="3">RNA uridylyltransferase</fullName>
        <ecNumber evidence="3">2.7.7.52</ecNumber>
    </recommendedName>
</protein>
<dbReference type="GO" id="GO:0046872">
    <property type="term" value="F:metal ion binding"/>
    <property type="evidence" value="ECO:0007669"/>
    <property type="project" value="UniProtKB-KW"/>
</dbReference>
<dbReference type="Pfam" id="PF22600">
    <property type="entry name" value="MTPAP-like_central"/>
    <property type="match status" value="1"/>
</dbReference>
<keyword evidence="4 11" id="KW-0808">Transferase</keyword>
<feature type="compositionally biased region" description="Polar residues" evidence="8">
    <location>
        <begin position="26"/>
        <end position="38"/>
    </location>
</feature>
<organism evidence="11 12">
    <name type="scientific">Trypanosoma cruzi marinkellei</name>
    <dbReference type="NCBI Taxonomy" id="85056"/>
    <lineage>
        <taxon>Eukaryota</taxon>
        <taxon>Discoba</taxon>
        <taxon>Euglenozoa</taxon>
        <taxon>Kinetoplastea</taxon>
        <taxon>Metakinetoplastina</taxon>
        <taxon>Trypanosomatida</taxon>
        <taxon>Trypanosomatidae</taxon>
        <taxon>Trypanosoma</taxon>
        <taxon>Schizotrypanum</taxon>
    </lineage>
</organism>
<feature type="domain" description="Poly(A) RNA polymerase mitochondrial-like central palm" evidence="10">
    <location>
        <begin position="271"/>
        <end position="370"/>
    </location>
</feature>
<keyword evidence="12" id="KW-1185">Reference proteome</keyword>
<gene>
    <name evidence="11" type="ORF">MOQ_008413</name>
</gene>
<evidence type="ECO:0000256" key="1">
    <source>
        <dbReference type="ARBA" id="ARBA00001936"/>
    </source>
</evidence>
<dbReference type="EC" id="2.7.7.52" evidence="3"/>
<evidence type="ECO:0000256" key="2">
    <source>
        <dbReference type="ARBA" id="ARBA00001946"/>
    </source>
</evidence>
<feature type="compositionally biased region" description="Low complexity" evidence="8">
    <location>
        <begin position="79"/>
        <end position="90"/>
    </location>
</feature>
<dbReference type="CDD" id="cd05402">
    <property type="entry name" value="NT_PAP_TUTase"/>
    <property type="match status" value="1"/>
</dbReference>
<evidence type="ECO:0000256" key="5">
    <source>
        <dbReference type="ARBA" id="ARBA00022723"/>
    </source>
</evidence>
<evidence type="ECO:0000313" key="11">
    <source>
        <dbReference type="EMBL" id="EKF27853.1"/>
    </source>
</evidence>
<feature type="region of interest" description="Disordered" evidence="8">
    <location>
        <begin position="780"/>
        <end position="803"/>
    </location>
</feature>
<dbReference type="GO" id="GO:0005739">
    <property type="term" value="C:mitochondrion"/>
    <property type="evidence" value="ECO:0007669"/>
    <property type="project" value="UniProtKB-ARBA"/>
</dbReference>
<keyword evidence="5" id="KW-0479">Metal-binding</keyword>
<accession>K2LYT8</accession>
<comment type="caution">
    <text evidence="11">The sequence shown here is derived from an EMBL/GenBank/DDBJ whole genome shotgun (WGS) entry which is preliminary data.</text>
</comment>
<dbReference type="OrthoDB" id="2274644at2759"/>
<feature type="region of interest" description="Disordered" evidence="8">
    <location>
        <begin position="934"/>
        <end position="954"/>
    </location>
</feature>
<feature type="compositionally biased region" description="Low complexity" evidence="8">
    <location>
        <begin position="790"/>
        <end position="803"/>
    </location>
</feature>
<dbReference type="InterPro" id="IPR043519">
    <property type="entry name" value="NT_sf"/>
</dbReference>
<evidence type="ECO:0000256" key="6">
    <source>
        <dbReference type="ARBA" id="ARBA00022842"/>
    </source>
</evidence>
<feature type="compositionally biased region" description="Basic and acidic residues" evidence="8">
    <location>
        <begin position="135"/>
        <end position="152"/>
    </location>
</feature>
<feature type="region of interest" description="Disordered" evidence="8">
    <location>
        <begin position="1"/>
        <end position="194"/>
    </location>
</feature>
<dbReference type="Gene3D" id="3.30.70.1970">
    <property type="match status" value="1"/>
</dbReference>
<sequence>MVSKYRRLLQHDRSEENENGETENTMQQQKKQTNSRSCKASVRASDEDEDEEIVLDELHEEEDATKGERGQKKVRDAHSTGASADAAASSVRRFGRGRKEVDSATLSVGDHEDEVDVKSDQPASREGYARNNVSPKDHKNNNKFVVEGKEGKEDEEEEDVDVDAGEDHEEEEEDDDDDDDANAKDTAMTGSCGPRLYSCDACPHAVFTTHTALLSHVEERHAELVPDHARLQRIAEKFSKVWSRALKARRDAIALWGKKVFAVAVQRDAGEAKMQEAHRARAQLELVVRRWHEKARVFIFGSSVAMGVWDGMADIDFAVVDVEALDAGNWPPLEKNAVRSITELLRRAGFSFVNLEPISHARVPIIKHHASSPILTVARKDAEDIVARSVRFVLNAPASREDRVMLEGSVRDAVGPTGVQQVWWNRTGDVMSMTLENTTTAIRAAICSPAFVTPTLRAKVQPVHDECRPELYNVDFDLSFRAFGIRNSNLLRQYLMSHPCARPGAIVLKDWSKTSGVNNSVNGYFTSYAVNIMWIYYLIQKKYVPYVDPLDIPASLINETNFDPKYIPMVDPTLTQEELDVLYQNAGNMLVGFFYFYSFEFDWEHHVISLNRPGITTKKMLGWHVEDVVPPMSSSLSAGVGGGVNSNTGGAGGGGSGGGAGATTKRHPTRYELCIEDPYEENLNLGRHIGITKSLRVRTELYRGLLSLLKDGEKESCVFASTDLAESADATGPMSSKLPVRALFRLMALATQAIAESKRLSSMNNASGDIAGDGGEVMTSTSTGTAVGLTPSSPSKGSSTTGMVGGVSEKQLENIFLEKAALEYQLTRKVWNWQQLIHRLGYKIHRGHVMPRRELGVRFIAKRDADESLNDTHGSKNPTVRGRDLTESILRDLSRGFMTLTPEWVAWSKPWASQHLRGYSRLTTTADHLVPADASVSTSNKGVPSGGEPAMGLMRGTRRNAFPMIGRRNISISVPMPMMTGAGVTTTIARLCNGVKRLLPLKFVR</sequence>
<reference evidence="11 12" key="1">
    <citation type="journal article" date="2012" name="BMC Genomics">
        <title>Comparative genomic analysis of human infective Trypanosoma cruzi lineages with the bat-restricted subspecies T. cruzi marinkellei.</title>
        <authorList>
            <person name="Franzen O."/>
            <person name="Talavera-Lopez C."/>
            <person name="Ochaya S."/>
            <person name="Butler C.E."/>
            <person name="Messenger L.A."/>
            <person name="Lewis M.D."/>
            <person name="Llewellyn M.S."/>
            <person name="Marinkelle C.J."/>
            <person name="Tyler K.M."/>
            <person name="Miles M.A."/>
            <person name="Andersson B."/>
        </authorList>
    </citation>
    <scope>NUCLEOTIDE SEQUENCE [LARGE SCALE GENOMIC DNA]</scope>
    <source>
        <strain evidence="11 12">B7</strain>
    </source>
</reference>
<evidence type="ECO:0000259" key="10">
    <source>
        <dbReference type="Pfam" id="PF22600"/>
    </source>
</evidence>
<dbReference type="PANTHER" id="PTHR12271">
    <property type="entry name" value="POLY A POLYMERASE CID PAP -RELATED"/>
    <property type="match status" value="1"/>
</dbReference>
<dbReference type="SUPFAM" id="SSF81631">
    <property type="entry name" value="PAP/OAS1 substrate-binding domain"/>
    <property type="match status" value="1"/>
</dbReference>
<evidence type="ECO:0000256" key="4">
    <source>
        <dbReference type="ARBA" id="ARBA00022679"/>
    </source>
</evidence>
<dbReference type="PANTHER" id="PTHR12271:SF98">
    <property type="entry name" value="RNA EDITING 3' TERMINAL URIDYLYL TRANSFERASE 1"/>
    <property type="match status" value="1"/>
</dbReference>
<evidence type="ECO:0000256" key="8">
    <source>
        <dbReference type="SAM" id="MobiDB-lite"/>
    </source>
</evidence>
<dbReference type="Proteomes" id="UP000007350">
    <property type="component" value="Unassembled WGS sequence"/>
</dbReference>
<feature type="compositionally biased region" description="Gly residues" evidence="8">
    <location>
        <begin position="639"/>
        <end position="661"/>
    </location>
</feature>
<dbReference type="Gene3D" id="3.30.460.50">
    <property type="match status" value="1"/>
</dbReference>
<feature type="domain" description="PAP-associated" evidence="9">
    <location>
        <begin position="587"/>
        <end position="682"/>
    </location>
</feature>
<dbReference type="SUPFAM" id="SSF81301">
    <property type="entry name" value="Nucleotidyltransferase"/>
    <property type="match status" value="1"/>
</dbReference>
<comment type="cofactor">
    <cofactor evidence="1">
        <name>Mn(2+)</name>
        <dbReference type="ChEBI" id="CHEBI:29035"/>
    </cofactor>
</comment>
<evidence type="ECO:0000259" key="9">
    <source>
        <dbReference type="Pfam" id="PF03828"/>
    </source>
</evidence>
<evidence type="ECO:0000313" key="12">
    <source>
        <dbReference type="Proteomes" id="UP000007350"/>
    </source>
</evidence>
<dbReference type="Pfam" id="PF03828">
    <property type="entry name" value="PAP_assoc"/>
    <property type="match status" value="1"/>
</dbReference>
<dbReference type="InterPro" id="IPR002058">
    <property type="entry name" value="PAP_assoc"/>
</dbReference>
<name>K2LYT8_TRYCR</name>
<dbReference type="InterPro" id="IPR054708">
    <property type="entry name" value="MTPAP-like_central"/>
</dbReference>
<evidence type="ECO:0000256" key="3">
    <source>
        <dbReference type="ARBA" id="ARBA00012472"/>
    </source>
</evidence>
<evidence type="ECO:0000256" key="7">
    <source>
        <dbReference type="ARBA" id="ARBA00049105"/>
    </source>
</evidence>
<comment type="catalytic activity">
    <reaction evidence="7">
        <text>RNA(n) + UTP = RNA(n)-3'-uridine ribonucleotide + diphosphate</text>
        <dbReference type="Rhea" id="RHEA:14785"/>
        <dbReference type="Rhea" id="RHEA-COMP:14527"/>
        <dbReference type="Rhea" id="RHEA-COMP:17348"/>
        <dbReference type="ChEBI" id="CHEBI:33019"/>
        <dbReference type="ChEBI" id="CHEBI:46398"/>
        <dbReference type="ChEBI" id="CHEBI:140395"/>
        <dbReference type="ChEBI" id="CHEBI:173116"/>
        <dbReference type="EC" id="2.7.7.52"/>
    </reaction>
</comment>
<feature type="region of interest" description="Disordered" evidence="8">
    <location>
        <begin position="639"/>
        <end position="664"/>
    </location>
</feature>
<feature type="compositionally biased region" description="Acidic residues" evidence="8">
    <location>
        <begin position="153"/>
        <end position="180"/>
    </location>
</feature>
<comment type="cofactor">
    <cofactor evidence="2">
        <name>Mg(2+)</name>
        <dbReference type="ChEBI" id="CHEBI:18420"/>
    </cofactor>
</comment>
<keyword evidence="6" id="KW-0460">Magnesium</keyword>
<dbReference type="GO" id="GO:0031123">
    <property type="term" value="P:RNA 3'-end processing"/>
    <property type="evidence" value="ECO:0007669"/>
    <property type="project" value="TreeGrafter"/>
</dbReference>
<dbReference type="Gene3D" id="1.10.1410.10">
    <property type="match status" value="1"/>
</dbReference>
<feature type="compositionally biased region" description="Acidic residues" evidence="8">
    <location>
        <begin position="46"/>
        <end position="63"/>
    </location>
</feature>
<feature type="compositionally biased region" description="Basic and acidic residues" evidence="8">
    <location>
        <begin position="64"/>
        <end position="78"/>
    </location>
</feature>
<dbReference type="AlphaFoldDB" id="K2LYT8"/>
<proteinExistence type="predicted"/>
<dbReference type="EMBL" id="AHKC01017287">
    <property type="protein sequence ID" value="EKF27853.1"/>
    <property type="molecule type" value="Genomic_DNA"/>
</dbReference>
<dbReference type="GO" id="GO:0050265">
    <property type="term" value="F:RNA uridylyltransferase activity"/>
    <property type="evidence" value="ECO:0007669"/>
    <property type="project" value="UniProtKB-EC"/>
</dbReference>